<name>A0A9P6N9K5_9BASI</name>
<dbReference type="Proteomes" id="UP000886653">
    <property type="component" value="Unassembled WGS sequence"/>
</dbReference>
<dbReference type="AlphaFoldDB" id="A0A9P6N9K5"/>
<accession>A0A9P6N9K5</accession>
<comment type="caution">
    <text evidence="1">The sequence shown here is derived from an EMBL/GenBank/DDBJ whole genome shotgun (WGS) entry which is preliminary data.</text>
</comment>
<sequence length="84" mass="9099">MGYGQDERGSLFKGGVEVVRWNARVISFYSSKLERGPSEPGTRGLASGSEAGRLVTHKCPFHCAHVSRAGLIITIALILCSYFV</sequence>
<dbReference type="EMBL" id="MU167382">
    <property type="protein sequence ID" value="KAG0141537.1"/>
    <property type="molecule type" value="Genomic_DNA"/>
</dbReference>
<evidence type="ECO:0000313" key="1">
    <source>
        <dbReference type="EMBL" id="KAG0141537.1"/>
    </source>
</evidence>
<evidence type="ECO:0000313" key="2">
    <source>
        <dbReference type="Proteomes" id="UP000886653"/>
    </source>
</evidence>
<reference evidence="1" key="1">
    <citation type="submission" date="2013-11" db="EMBL/GenBank/DDBJ databases">
        <title>Genome sequence of the fusiform rust pathogen reveals effectors for host alternation and coevolution with pine.</title>
        <authorList>
            <consortium name="DOE Joint Genome Institute"/>
            <person name="Smith K."/>
            <person name="Pendleton A."/>
            <person name="Kubisiak T."/>
            <person name="Anderson C."/>
            <person name="Salamov A."/>
            <person name="Aerts A."/>
            <person name="Riley R."/>
            <person name="Clum A."/>
            <person name="Lindquist E."/>
            <person name="Ence D."/>
            <person name="Campbell M."/>
            <person name="Kronenberg Z."/>
            <person name="Feau N."/>
            <person name="Dhillon B."/>
            <person name="Hamelin R."/>
            <person name="Burleigh J."/>
            <person name="Smith J."/>
            <person name="Yandell M."/>
            <person name="Nelson C."/>
            <person name="Grigoriev I."/>
            <person name="Davis J."/>
        </authorList>
    </citation>
    <scope>NUCLEOTIDE SEQUENCE</scope>
    <source>
        <strain evidence="1">G11</strain>
    </source>
</reference>
<keyword evidence="2" id="KW-1185">Reference proteome</keyword>
<proteinExistence type="predicted"/>
<protein>
    <submittedName>
        <fullName evidence="1">Uncharacterized protein</fullName>
    </submittedName>
</protein>
<organism evidence="1 2">
    <name type="scientific">Cronartium quercuum f. sp. fusiforme G11</name>
    <dbReference type="NCBI Taxonomy" id="708437"/>
    <lineage>
        <taxon>Eukaryota</taxon>
        <taxon>Fungi</taxon>
        <taxon>Dikarya</taxon>
        <taxon>Basidiomycota</taxon>
        <taxon>Pucciniomycotina</taxon>
        <taxon>Pucciniomycetes</taxon>
        <taxon>Pucciniales</taxon>
        <taxon>Coleosporiaceae</taxon>
        <taxon>Cronartium</taxon>
    </lineage>
</organism>
<gene>
    <name evidence="1" type="ORF">CROQUDRAFT_663677</name>
</gene>